<comment type="caution">
    <text evidence="1">The sequence shown here is derived from an EMBL/GenBank/DDBJ whole genome shotgun (WGS) entry which is preliminary data.</text>
</comment>
<dbReference type="RefSeq" id="XP_056764250.1">
    <property type="nucleotide sequence ID" value="XM_056911424.1"/>
</dbReference>
<keyword evidence="2" id="KW-1185">Reference proteome</keyword>
<gene>
    <name evidence="1" type="ORF">N7458_008042</name>
</gene>
<dbReference type="Proteomes" id="UP001213681">
    <property type="component" value="Unassembled WGS sequence"/>
</dbReference>
<dbReference type="EMBL" id="JAPVEA010000007">
    <property type="protein sequence ID" value="KAJ5444170.1"/>
    <property type="molecule type" value="Genomic_DNA"/>
</dbReference>
<reference evidence="1" key="1">
    <citation type="submission" date="2022-12" db="EMBL/GenBank/DDBJ databases">
        <authorList>
            <person name="Petersen C."/>
        </authorList>
    </citation>
    <scope>NUCLEOTIDE SEQUENCE</scope>
    <source>
        <strain evidence="1">IBT 16125</strain>
    </source>
</reference>
<dbReference type="AlphaFoldDB" id="A0AAD6C410"/>
<sequence length="78" mass="8608">MVHVVQVHTSIHGTNWISKRSSLENSADLVNLASENGPDREPVIFVSVRAIEIGDLREMLHYANSSTLTALECANQPH</sequence>
<accession>A0AAD6C410</accession>
<evidence type="ECO:0000313" key="1">
    <source>
        <dbReference type="EMBL" id="KAJ5444170.1"/>
    </source>
</evidence>
<organism evidence="1 2">
    <name type="scientific">Penicillium daleae</name>
    <dbReference type="NCBI Taxonomy" id="63821"/>
    <lineage>
        <taxon>Eukaryota</taxon>
        <taxon>Fungi</taxon>
        <taxon>Dikarya</taxon>
        <taxon>Ascomycota</taxon>
        <taxon>Pezizomycotina</taxon>
        <taxon>Eurotiomycetes</taxon>
        <taxon>Eurotiomycetidae</taxon>
        <taxon>Eurotiales</taxon>
        <taxon>Aspergillaceae</taxon>
        <taxon>Penicillium</taxon>
    </lineage>
</organism>
<name>A0AAD6C410_9EURO</name>
<dbReference type="GeneID" id="81601667"/>
<reference evidence="1" key="2">
    <citation type="journal article" date="2023" name="IMA Fungus">
        <title>Comparative genomic study of the Penicillium genus elucidates a diverse pangenome and 15 lateral gene transfer events.</title>
        <authorList>
            <person name="Petersen C."/>
            <person name="Sorensen T."/>
            <person name="Nielsen M.R."/>
            <person name="Sondergaard T.E."/>
            <person name="Sorensen J.L."/>
            <person name="Fitzpatrick D.A."/>
            <person name="Frisvad J.C."/>
            <person name="Nielsen K.L."/>
        </authorList>
    </citation>
    <scope>NUCLEOTIDE SEQUENCE</scope>
    <source>
        <strain evidence="1">IBT 16125</strain>
    </source>
</reference>
<protein>
    <submittedName>
        <fullName evidence="1">Uncharacterized protein</fullName>
    </submittedName>
</protein>
<proteinExistence type="predicted"/>
<evidence type="ECO:0000313" key="2">
    <source>
        <dbReference type="Proteomes" id="UP001213681"/>
    </source>
</evidence>